<feature type="non-terminal residue" evidence="2">
    <location>
        <position position="66"/>
    </location>
</feature>
<evidence type="ECO:0000256" key="1">
    <source>
        <dbReference type="SAM" id="Phobius"/>
    </source>
</evidence>
<keyword evidence="1" id="KW-0472">Membrane</keyword>
<gene>
    <name evidence="2" type="ORF">CSUI_011103</name>
</gene>
<name>A0A2C6KF16_9APIC</name>
<evidence type="ECO:0000313" key="2">
    <source>
        <dbReference type="EMBL" id="PHJ15085.1"/>
    </source>
</evidence>
<protein>
    <recommendedName>
        <fullName evidence="4">Transmembrane protein</fullName>
    </recommendedName>
</protein>
<keyword evidence="1" id="KW-1133">Transmembrane helix</keyword>
<keyword evidence="3" id="KW-1185">Reference proteome</keyword>
<organism evidence="2 3">
    <name type="scientific">Cystoisospora suis</name>
    <dbReference type="NCBI Taxonomy" id="483139"/>
    <lineage>
        <taxon>Eukaryota</taxon>
        <taxon>Sar</taxon>
        <taxon>Alveolata</taxon>
        <taxon>Apicomplexa</taxon>
        <taxon>Conoidasida</taxon>
        <taxon>Coccidia</taxon>
        <taxon>Eucoccidiorida</taxon>
        <taxon>Eimeriorina</taxon>
        <taxon>Sarcocystidae</taxon>
        <taxon>Cystoisospora</taxon>
    </lineage>
</organism>
<dbReference type="Proteomes" id="UP000221165">
    <property type="component" value="Unassembled WGS sequence"/>
</dbReference>
<keyword evidence="1" id="KW-0812">Transmembrane</keyword>
<evidence type="ECO:0008006" key="4">
    <source>
        <dbReference type="Google" id="ProtNLM"/>
    </source>
</evidence>
<dbReference type="RefSeq" id="XP_067916819.1">
    <property type="nucleotide sequence ID" value="XM_068071204.1"/>
</dbReference>
<comment type="caution">
    <text evidence="2">The sequence shown here is derived from an EMBL/GenBank/DDBJ whole genome shotgun (WGS) entry which is preliminary data.</text>
</comment>
<evidence type="ECO:0000313" key="3">
    <source>
        <dbReference type="Proteomes" id="UP000221165"/>
    </source>
</evidence>
<dbReference type="GeneID" id="94434415"/>
<accession>A0A2C6KF16</accession>
<dbReference type="AlphaFoldDB" id="A0A2C6KF16"/>
<feature type="transmembrane region" description="Helical" evidence="1">
    <location>
        <begin position="6"/>
        <end position="27"/>
    </location>
</feature>
<proteinExistence type="predicted"/>
<reference evidence="2 3" key="1">
    <citation type="journal article" date="2017" name="Int. J. Parasitol.">
        <title>The genome of the protozoan parasite Cystoisospora suis and a reverse vaccinology approach to identify vaccine candidates.</title>
        <authorList>
            <person name="Palmieri N."/>
            <person name="Shrestha A."/>
            <person name="Ruttkowski B."/>
            <person name="Beck T."/>
            <person name="Vogl C."/>
            <person name="Tomley F."/>
            <person name="Blake D.P."/>
            <person name="Joachim A."/>
        </authorList>
    </citation>
    <scope>NUCLEOTIDE SEQUENCE [LARGE SCALE GENOMIC DNA]</scope>
    <source>
        <strain evidence="2 3">Wien I</strain>
    </source>
</reference>
<dbReference type="VEuPathDB" id="ToxoDB:CSUI_011103"/>
<sequence>MQTYHLPLYVCIFSSVVYSFLSMYDFIKKSPFTPSSLLPPLHKRGRERDKNARLAFLSSLPRNFLL</sequence>
<dbReference type="EMBL" id="MIGC01009687">
    <property type="protein sequence ID" value="PHJ15085.1"/>
    <property type="molecule type" value="Genomic_DNA"/>
</dbReference>